<accession>D2VGA0</accession>
<dbReference type="OrthoDB" id="20774at2759"/>
<protein>
    <submittedName>
        <fullName evidence="2">Predicted protein</fullName>
    </submittedName>
</protein>
<keyword evidence="3" id="KW-1185">Reference proteome</keyword>
<dbReference type="OMA" id="WRINNIN"/>
<proteinExistence type="predicted"/>
<dbReference type="Pfam" id="PF23726">
    <property type="entry name" value="Beta-prop_RSE1_2nd"/>
    <property type="match status" value="1"/>
</dbReference>
<dbReference type="InterPro" id="IPR015943">
    <property type="entry name" value="WD40/YVTN_repeat-like_dom_sf"/>
</dbReference>
<dbReference type="EMBL" id="GG738869">
    <property type="protein sequence ID" value="EFC44233.1"/>
    <property type="molecule type" value="Genomic_DNA"/>
</dbReference>
<dbReference type="SUPFAM" id="SSF101908">
    <property type="entry name" value="Putative isomerase YbhE"/>
    <property type="match status" value="1"/>
</dbReference>
<sequence>MKFNEEYSLIESEKIKSPFDIISLHTSESKIIAITADSRIIDIETLDQLLKIETDQYISDYHLLQKGYLCTEHGDIYSIDGNQANMLYSKLGVDKICKSSQEANFLIGYSSVSDLIYIPLEESMTDLQPRSLLPNISYVIDFDKKGDDFIIATPKRLCSVKKGMSCRVTSLTDESYDGIDNVFTPTTDFIILSFVNQSKVLRISEDSIDECNNNVFESSQATFYCNQILNSFILQVTATEMRLMDLQLSTLLSSIKINSTVITSKANNIYVSYENKITKFEVSQEGQITESFSITLDRDISSMRATDGNHLIASTYSGIIYFISGNTISKTIDINSQQIETNIVESIFYTGSLLLLGLRDGHLLVYDIDQLIKKFKLGDVPVQLRETFDDIIIAVSNNCYYISVDSSMNLNISNLLVNDHILSVQNFNVTGYENSLLCLSSDSKIKVISIETTNFQPMIKEIYSNEDCQRVHVNEEDNSIIYVCNNYSSLRYIDDSKETLTLYTFPPSEKIYSITSFKVKNDDSHDSNFVIVGTKYTRHHNNIIMNKDPTSLSHGLLHVLKLGKVSDSYKCEHVGSCELPYMVYSIKQYNSQYLLVGYGERLGLFYFDQKEMKLVDQASVRHFVNSIDICDNLICITDRFDGLLFYIIQEGKFYYLSNVSLRLDALNSSTCRFINSKRLATIDRSHQLIIWRINNINTSTHTISLSKEKSFDTKELALKVIPISNHQLFYITLNGSINYLNIEE</sequence>
<dbReference type="VEuPathDB" id="AmoebaDB:NAEGRDRAFT_49294"/>
<dbReference type="AlphaFoldDB" id="D2VGA0"/>
<dbReference type="Gene3D" id="2.130.10.10">
    <property type="entry name" value="YVTN repeat-like/Quinoprotein amine dehydrogenase"/>
    <property type="match status" value="1"/>
</dbReference>
<feature type="domain" description="RSE1/DDB1/CPSF1 second beta-propeller" evidence="1">
    <location>
        <begin position="185"/>
        <end position="449"/>
    </location>
</feature>
<dbReference type="KEGG" id="ngr:NAEGRDRAFT_49294"/>
<name>D2VGA0_NAEGR</name>
<dbReference type="InterPro" id="IPR011047">
    <property type="entry name" value="Quinoprotein_ADH-like_sf"/>
</dbReference>
<dbReference type="RefSeq" id="XP_002676977.1">
    <property type="nucleotide sequence ID" value="XM_002676931.1"/>
</dbReference>
<dbReference type="SUPFAM" id="SSF50998">
    <property type="entry name" value="Quinoprotein alcohol dehydrogenase-like"/>
    <property type="match status" value="1"/>
</dbReference>
<evidence type="ECO:0000313" key="2">
    <source>
        <dbReference type="EMBL" id="EFC44233.1"/>
    </source>
</evidence>
<gene>
    <name evidence="2" type="ORF">NAEGRDRAFT_49294</name>
</gene>
<reference evidence="2 3" key="1">
    <citation type="journal article" date="2010" name="Cell">
        <title>The genome of Naegleria gruberi illuminates early eukaryotic versatility.</title>
        <authorList>
            <person name="Fritz-Laylin L.K."/>
            <person name="Prochnik S.E."/>
            <person name="Ginger M.L."/>
            <person name="Dacks J.B."/>
            <person name="Carpenter M.L."/>
            <person name="Field M.C."/>
            <person name="Kuo A."/>
            <person name="Paredez A."/>
            <person name="Chapman J."/>
            <person name="Pham J."/>
            <person name="Shu S."/>
            <person name="Neupane R."/>
            <person name="Cipriano M."/>
            <person name="Mancuso J."/>
            <person name="Tu H."/>
            <person name="Salamov A."/>
            <person name="Lindquist E."/>
            <person name="Shapiro H."/>
            <person name="Lucas S."/>
            <person name="Grigoriev I.V."/>
            <person name="Cande W.Z."/>
            <person name="Fulton C."/>
            <person name="Rokhsar D.S."/>
            <person name="Dawson S.C."/>
        </authorList>
    </citation>
    <scope>NUCLEOTIDE SEQUENCE [LARGE SCALE GENOMIC DNA]</scope>
    <source>
        <strain evidence="2 3">NEG-M</strain>
    </source>
</reference>
<dbReference type="InParanoid" id="D2VGA0"/>
<dbReference type="PANTHER" id="PTHR10644">
    <property type="entry name" value="DNA REPAIR/RNA PROCESSING CPSF FAMILY"/>
    <property type="match status" value="1"/>
</dbReference>
<dbReference type="Proteomes" id="UP000006671">
    <property type="component" value="Unassembled WGS sequence"/>
</dbReference>
<evidence type="ECO:0000259" key="1">
    <source>
        <dbReference type="Pfam" id="PF23726"/>
    </source>
</evidence>
<dbReference type="GeneID" id="8848194"/>
<organism evidence="3">
    <name type="scientific">Naegleria gruberi</name>
    <name type="common">Amoeba</name>
    <dbReference type="NCBI Taxonomy" id="5762"/>
    <lineage>
        <taxon>Eukaryota</taxon>
        <taxon>Discoba</taxon>
        <taxon>Heterolobosea</taxon>
        <taxon>Tetramitia</taxon>
        <taxon>Eutetramitia</taxon>
        <taxon>Vahlkampfiidae</taxon>
        <taxon>Naegleria</taxon>
    </lineage>
</organism>
<dbReference type="InterPro" id="IPR050358">
    <property type="entry name" value="RSE1/DDB1/CFT1"/>
</dbReference>
<dbReference type="InterPro" id="IPR058543">
    <property type="entry name" value="Beta-prop_RSE1/DDB1/CPSF1_2nd"/>
</dbReference>
<evidence type="ECO:0000313" key="3">
    <source>
        <dbReference type="Proteomes" id="UP000006671"/>
    </source>
</evidence>
<dbReference type="STRING" id="5762.D2VGA0"/>